<keyword evidence="1" id="KW-0812">Transmembrane</keyword>
<evidence type="ECO:0000256" key="1">
    <source>
        <dbReference type="SAM" id="Phobius"/>
    </source>
</evidence>
<evidence type="ECO:0000313" key="2">
    <source>
        <dbReference type="EMBL" id="KAJ2683298.1"/>
    </source>
</evidence>
<keyword evidence="1" id="KW-1133">Transmembrane helix</keyword>
<reference evidence="2" key="1">
    <citation type="submission" date="2022-07" db="EMBL/GenBank/DDBJ databases">
        <title>Phylogenomic reconstructions and comparative analyses of Kickxellomycotina fungi.</title>
        <authorList>
            <person name="Reynolds N.K."/>
            <person name="Stajich J.E."/>
            <person name="Barry K."/>
            <person name="Grigoriev I.V."/>
            <person name="Crous P."/>
            <person name="Smith M.E."/>
        </authorList>
    </citation>
    <scope>NUCLEOTIDE SEQUENCE</scope>
    <source>
        <strain evidence="2">CBS 109367</strain>
    </source>
</reference>
<dbReference type="EMBL" id="JANBTX010000302">
    <property type="protein sequence ID" value="KAJ2683298.1"/>
    <property type="molecule type" value="Genomic_DNA"/>
</dbReference>
<sequence length="147" mass="16696">MIVGAFYILLLTYAGYNYLGSFGAALCVVATLAWARLEMRPLPCPITRHATDKELNAIWPEFIKAVENPLFERMLWWVLPRCICINRFFFHDIPGGGVCPIDGIEASATDAELRRFDYLAFHLSTLLFVHRTIYNELAERKANGVLA</sequence>
<proteinExistence type="predicted"/>
<name>A0A9W8GF55_9FUNG</name>
<comment type="caution">
    <text evidence="2">The sequence shown here is derived from an EMBL/GenBank/DDBJ whole genome shotgun (WGS) entry which is preliminary data.</text>
</comment>
<dbReference type="Proteomes" id="UP001151516">
    <property type="component" value="Unassembled WGS sequence"/>
</dbReference>
<keyword evidence="1" id="KW-0472">Membrane</keyword>
<evidence type="ECO:0000313" key="3">
    <source>
        <dbReference type="Proteomes" id="UP001151516"/>
    </source>
</evidence>
<dbReference type="OrthoDB" id="5598650at2759"/>
<dbReference type="AlphaFoldDB" id="A0A9W8GF55"/>
<organism evidence="2 3">
    <name type="scientific">Coemansia spiralis</name>
    <dbReference type="NCBI Taxonomy" id="417178"/>
    <lineage>
        <taxon>Eukaryota</taxon>
        <taxon>Fungi</taxon>
        <taxon>Fungi incertae sedis</taxon>
        <taxon>Zoopagomycota</taxon>
        <taxon>Kickxellomycotina</taxon>
        <taxon>Kickxellomycetes</taxon>
        <taxon>Kickxellales</taxon>
        <taxon>Kickxellaceae</taxon>
        <taxon>Coemansia</taxon>
    </lineage>
</organism>
<protein>
    <submittedName>
        <fullName evidence="2">Uncharacterized protein</fullName>
    </submittedName>
</protein>
<accession>A0A9W8GF55</accession>
<keyword evidence="3" id="KW-1185">Reference proteome</keyword>
<gene>
    <name evidence="2" type="ORF">IWW39_005583</name>
</gene>
<feature type="transmembrane region" description="Helical" evidence="1">
    <location>
        <begin position="6"/>
        <end position="35"/>
    </location>
</feature>